<organism evidence="7 8">
    <name type="scientific">Actinomadura physcomitrii</name>
    <dbReference type="NCBI Taxonomy" id="2650748"/>
    <lineage>
        <taxon>Bacteria</taxon>
        <taxon>Bacillati</taxon>
        <taxon>Actinomycetota</taxon>
        <taxon>Actinomycetes</taxon>
        <taxon>Streptosporangiales</taxon>
        <taxon>Thermomonosporaceae</taxon>
        <taxon>Actinomadura</taxon>
    </lineage>
</organism>
<keyword evidence="2" id="KW-0547">Nucleotide-binding</keyword>
<evidence type="ECO:0000256" key="5">
    <source>
        <dbReference type="SAM" id="MobiDB-lite"/>
    </source>
</evidence>
<dbReference type="EMBL" id="WBMS02000003">
    <property type="protein sequence ID" value="MVZ99772.1"/>
    <property type="molecule type" value="Genomic_DNA"/>
</dbReference>
<evidence type="ECO:0000256" key="2">
    <source>
        <dbReference type="ARBA" id="ARBA00022741"/>
    </source>
</evidence>
<feature type="region of interest" description="Disordered" evidence="5">
    <location>
        <begin position="338"/>
        <end position="375"/>
    </location>
</feature>
<sequence>MTPAVPAPLPRAALQTVRRAGGRGRSNPGAAGRVPPAVESGFWLTERYRLVDRLDGGGAKEVWLARDELLGRPVAVKVLTAPGGDLQARFQKAVNRAAGLSHPGLEKIYDSDRTRDASGHLVSYVVTEFLDAASLAGGLAAGSLTPAEIADVCAQIARALAAAHAADVAHGDLTPDKVLPASEGIKIVDTGIGAVARTARATTGGTAPVPLRPALDDAKAADVRALGGIIAACLAGGPPLPDLAMLAARCLDPDPALRPSAMQVASMLSSPAEPPDPVRSATVRRPSPAPRDGTGTLRPPESRTRRGKVRLLAAAAIAIAIPVTAVVAALAPSAREPLPVAQPQATRSTPADTPAPAPASSPGSGPTASPVPAGVSDALGRLRPIVDRGSASGEIRPDVALDLDNVITNLENDLLARRPVDVSERIAQLREKIRTRLREQGLSRELADQLTGVLSAVIV</sequence>
<keyword evidence="8" id="KW-1185">Reference proteome</keyword>
<protein>
    <submittedName>
        <fullName evidence="7">Protein kinase</fullName>
    </submittedName>
</protein>
<dbReference type="GO" id="GO:0004674">
    <property type="term" value="F:protein serine/threonine kinase activity"/>
    <property type="evidence" value="ECO:0007669"/>
    <property type="project" value="TreeGrafter"/>
</dbReference>
<dbReference type="Pfam" id="PF00069">
    <property type="entry name" value="Pkinase"/>
    <property type="match status" value="1"/>
</dbReference>
<dbReference type="Gene3D" id="1.10.510.10">
    <property type="entry name" value="Transferase(Phosphotransferase) domain 1"/>
    <property type="match status" value="1"/>
</dbReference>
<feature type="domain" description="Protein kinase" evidence="6">
    <location>
        <begin position="48"/>
        <end position="317"/>
    </location>
</feature>
<gene>
    <name evidence="7" type="ORF">F8568_005150</name>
</gene>
<dbReference type="GO" id="GO:0005524">
    <property type="term" value="F:ATP binding"/>
    <property type="evidence" value="ECO:0007669"/>
    <property type="project" value="UniProtKB-KW"/>
</dbReference>
<reference evidence="7" key="1">
    <citation type="submission" date="2019-12" db="EMBL/GenBank/DDBJ databases">
        <title>Actinomadura physcomitrii sp. nov., a novel actinomycete isolated from moss [Physcomitrium sphaericum (Ludw) Fuernr].</title>
        <authorList>
            <person name="Zhuang X."/>
        </authorList>
    </citation>
    <scope>NUCLEOTIDE SEQUENCE [LARGE SCALE GENOMIC DNA]</scope>
    <source>
        <strain evidence="7">LD22</strain>
    </source>
</reference>
<dbReference type="PROSITE" id="PS50011">
    <property type="entry name" value="PROTEIN_KINASE_DOM"/>
    <property type="match status" value="1"/>
</dbReference>
<keyword evidence="3 7" id="KW-0418">Kinase</keyword>
<keyword evidence="1" id="KW-0808">Transferase</keyword>
<dbReference type="PANTHER" id="PTHR43289:SF34">
    <property type="entry name" value="SERINE_THREONINE-PROTEIN KINASE YBDM-RELATED"/>
    <property type="match status" value="1"/>
</dbReference>
<name>A0A6I4M1Y1_9ACTN</name>
<evidence type="ECO:0000256" key="4">
    <source>
        <dbReference type="ARBA" id="ARBA00022840"/>
    </source>
</evidence>
<dbReference type="Gene3D" id="3.30.200.20">
    <property type="entry name" value="Phosphorylase Kinase, domain 1"/>
    <property type="match status" value="1"/>
</dbReference>
<comment type="caution">
    <text evidence="7">The sequence shown here is derived from an EMBL/GenBank/DDBJ whole genome shotgun (WGS) entry which is preliminary data.</text>
</comment>
<evidence type="ECO:0000256" key="1">
    <source>
        <dbReference type="ARBA" id="ARBA00022679"/>
    </source>
</evidence>
<dbReference type="InterPro" id="IPR000719">
    <property type="entry name" value="Prot_kinase_dom"/>
</dbReference>
<dbReference type="InterPro" id="IPR011009">
    <property type="entry name" value="Kinase-like_dom_sf"/>
</dbReference>
<dbReference type="PANTHER" id="PTHR43289">
    <property type="entry name" value="MITOGEN-ACTIVATED PROTEIN KINASE KINASE KINASE 20-RELATED"/>
    <property type="match status" value="1"/>
</dbReference>
<dbReference type="AlphaFoldDB" id="A0A6I4M1Y1"/>
<proteinExistence type="predicted"/>
<dbReference type="Proteomes" id="UP000462055">
    <property type="component" value="Unassembled WGS sequence"/>
</dbReference>
<feature type="compositionally biased region" description="Low complexity" evidence="5">
    <location>
        <begin position="360"/>
        <end position="374"/>
    </location>
</feature>
<evidence type="ECO:0000256" key="3">
    <source>
        <dbReference type="ARBA" id="ARBA00022777"/>
    </source>
</evidence>
<feature type="region of interest" description="Disordered" evidence="5">
    <location>
        <begin position="263"/>
        <end position="306"/>
    </location>
</feature>
<evidence type="ECO:0000313" key="7">
    <source>
        <dbReference type="EMBL" id="MVZ99772.1"/>
    </source>
</evidence>
<accession>A0A6I4M1Y1</accession>
<evidence type="ECO:0000313" key="8">
    <source>
        <dbReference type="Proteomes" id="UP000462055"/>
    </source>
</evidence>
<dbReference type="SUPFAM" id="SSF56112">
    <property type="entry name" value="Protein kinase-like (PK-like)"/>
    <property type="match status" value="1"/>
</dbReference>
<evidence type="ECO:0000259" key="6">
    <source>
        <dbReference type="PROSITE" id="PS50011"/>
    </source>
</evidence>
<keyword evidence="4" id="KW-0067">ATP-binding</keyword>